<evidence type="ECO:0000256" key="1">
    <source>
        <dbReference type="SAM" id="SignalP"/>
    </source>
</evidence>
<name>A0AAD9YT31_COLKA</name>
<accession>A0AAD9YT31</accession>
<evidence type="ECO:0000313" key="2">
    <source>
        <dbReference type="EMBL" id="KAK2775974.1"/>
    </source>
</evidence>
<gene>
    <name evidence="2" type="ORF">CKAH01_12636</name>
</gene>
<keyword evidence="3" id="KW-1185">Reference proteome</keyword>
<protein>
    <recommendedName>
        <fullName evidence="4">Secreted protein</fullName>
    </recommendedName>
</protein>
<evidence type="ECO:0008006" key="4">
    <source>
        <dbReference type="Google" id="ProtNLM"/>
    </source>
</evidence>
<feature type="chain" id="PRO_5042129390" description="Secreted protein" evidence="1">
    <location>
        <begin position="31"/>
        <end position="178"/>
    </location>
</feature>
<organism evidence="2 3">
    <name type="scientific">Colletotrichum kahawae</name>
    <name type="common">Coffee berry disease fungus</name>
    <dbReference type="NCBI Taxonomy" id="34407"/>
    <lineage>
        <taxon>Eukaryota</taxon>
        <taxon>Fungi</taxon>
        <taxon>Dikarya</taxon>
        <taxon>Ascomycota</taxon>
        <taxon>Pezizomycotina</taxon>
        <taxon>Sordariomycetes</taxon>
        <taxon>Hypocreomycetidae</taxon>
        <taxon>Glomerellales</taxon>
        <taxon>Glomerellaceae</taxon>
        <taxon>Colletotrichum</taxon>
        <taxon>Colletotrichum gloeosporioides species complex</taxon>
    </lineage>
</organism>
<keyword evidence="1" id="KW-0732">Signal</keyword>
<dbReference type="AlphaFoldDB" id="A0AAD9YT31"/>
<dbReference type="EMBL" id="VYYT01000032">
    <property type="protein sequence ID" value="KAK2775974.1"/>
    <property type="molecule type" value="Genomic_DNA"/>
</dbReference>
<proteinExistence type="predicted"/>
<reference evidence="2" key="1">
    <citation type="submission" date="2023-02" db="EMBL/GenBank/DDBJ databases">
        <title>Colletotrichum kahawae CIFC_Que2 genome sequencing and assembly.</title>
        <authorList>
            <person name="Baroncelli R."/>
        </authorList>
    </citation>
    <scope>NUCLEOTIDE SEQUENCE</scope>
    <source>
        <strain evidence="2">CIFC_Que2</strain>
    </source>
</reference>
<dbReference type="Proteomes" id="UP001281614">
    <property type="component" value="Unassembled WGS sequence"/>
</dbReference>
<evidence type="ECO:0000313" key="3">
    <source>
        <dbReference type="Proteomes" id="UP001281614"/>
    </source>
</evidence>
<comment type="caution">
    <text evidence="2">The sequence shown here is derived from an EMBL/GenBank/DDBJ whole genome shotgun (WGS) entry which is preliminary data.</text>
</comment>
<feature type="signal peptide" evidence="1">
    <location>
        <begin position="1"/>
        <end position="30"/>
    </location>
</feature>
<sequence>MASGSCACAASPSFLALLCLLACLACYCHLRCEVRCLALPHVAIFHSSFRPVFPAHSICTLQIPYPLVRLPPRTWHLLALLPRSIASRCYKCVVLYRYKARAKLRTKVLYFRFVSPASDWFSHWLLCRPFPLPPANVPIFSLHVCPSVCQASRLPCTQHRPALLLFIFPPSRIQILAD</sequence>